<dbReference type="AlphaFoldDB" id="A0A0X3PKP2"/>
<name>A0A0X3PKP2_SCHSO</name>
<dbReference type="EMBL" id="GEEE01011345">
    <property type="protein sequence ID" value="JAP51880.1"/>
    <property type="molecule type" value="Transcribed_RNA"/>
</dbReference>
<protein>
    <submittedName>
        <fullName evidence="1">Uncharacterized protein</fullName>
    </submittedName>
</protein>
<evidence type="ECO:0000313" key="1">
    <source>
        <dbReference type="EMBL" id="JAP51880.1"/>
    </source>
</evidence>
<proteinExistence type="predicted"/>
<organism evidence="1">
    <name type="scientific">Schistocephalus solidus</name>
    <name type="common">Tapeworm</name>
    <dbReference type="NCBI Taxonomy" id="70667"/>
    <lineage>
        <taxon>Eukaryota</taxon>
        <taxon>Metazoa</taxon>
        <taxon>Spiralia</taxon>
        <taxon>Lophotrochozoa</taxon>
        <taxon>Platyhelminthes</taxon>
        <taxon>Cestoda</taxon>
        <taxon>Eucestoda</taxon>
        <taxon>Diphyllobothriidea</taxon>
        <taxon>Diphyllobothriidae</taxon>
        <taxon>Schistocephalus</taxon>
    </lineage>
</organism>
<sequence length="192" mass="21923">MACKRGSASRSRHNVVGLKLRCRCGTRASYIPGNAHRRCRREEDVLRERGRDEKRMRATTPYIGNWRTATLCARVCAIITIFLSRLECRRCEFYHDLTNANRPVRRGRKTVVAAAAFSHYPKPVNKSSTLLLFGCESICETCSKNGCCARTSLWRARVVCQTVAFRSRDVRACTYLYHAEPVWGLVFCLPGR</sequence>
<gene>
    <name evidence="1" type="ORF">TR165194</name>
</gene>
<accession>A0A0X3PKP2</accession>
<reference evidence="1" key="1">
    <citation type="submission" date="2016-01" db="EMBL/GenBank/DDBJ databases">
        <title>Reference transcriptome for the parasite Schistocephalus solidus: insights into the molecular evolution of parasitism.</title>
        <authorList>
            <person name="Hebert F.O."/>
            <person name="Grambauer S."/>
            <person name="Barber I."/>
            <person name="Landry C.R."/>
            <person name="Aubin-Horth N."/>
        </authorList>
    </citation>
    <scope>NUCLEOTIDE SEQUENCE</scope>
</reference>